<dbReference type="PANTHER" id="PTHR47384">
    <property type="entry name" value="E3 UBIQUITIN-PROTEIN LIGASE CCNB1IP1 HOMOLOG"/>
    <property type="match status" value="1"/>
</dbReference>
<feature type="region of interest" description="Disordered" evidence="3">
    <location>
        <begin position="259"/>
        <end position="302"/>
    </location>
</feature>
<dbReference type="EMBL" id="CM035426">
    <property type="protein sequence ID" value="KAH7314477.1"/>
    <property type="molecule type" value="Genomic_DNA"/>
</dbReference>
<dbReference type="OrthoDB" id="441210at2759"/>
<dbReference type="GO" id="GO:0008270">
    <property type="term" value="F:zinc ion binding"/>
    <property type="evidence" value="ECO:0007669"/>
    <property type="project" value="UniProtKB-KW"/>
</dbReference>
<name>A0A8T2SAI4_CERRI</name>
<keyword evidence="1" id="KW-0863">Zinc-finger</keyword>
<dbReference type="InterPro" id="IPR013083">
    <property type="entry name" value="Znf_RING/FYVE/PHD"/>
</dbReference>
<dbReference type="Proteomes" id="UP000825935">
    <property type="component" value="Chromosome 21"/>
</dbReference>
<dbReference type="AlphaFoldDB" id="A0A8T2SAI4"/>
<feature type="compositionally biased region" description="Polar residues" evidence="3">
    <location>
        <begin position="269"/>
        <end position="301"/>
    </location>
</feature>
<dbReference type="InterPro" id="IPR055328">
    <property type="entry name" value="HEI10-like"/>
</dbReference>
<feature type="domain" description="RING-type" evidence="4">
    <location>
        <begin position="3"/>
        <end position="42"/>
    </location>
</feature>
<keyword evidence="6" id="KW-1185">Reference proteome</keyword>
<evidence type="ECO:0000313" key="5">
    <source>
        <dbReference type="EMBL" id="KAH7314477.1"/>
    </source>
</evidence>
<organism evidence="5 6">
    <name type="scientific">Ceratopteris richardii</name>
    <name type="common">Triangle waterfern</name>
    <dbReference type="NCBI Taxonomy" id="49495"/>
    <lineage>
        <taxon>Eukaryota</taxon>
        <taxon>Viridiplantae</taxon>
        <taxon>Streptophyta</taxon>
        <taxon>Embryophyta</taxon>
        <taxon>Tracheophyta</taxon>
        <taxon>Polypodiopsida</taxon>
        <taxon>Polypodiidae</taxon>
        <taxon>Polypodiales</taxon>
        <taxon>Pteridineae</taxon>
        <taxon>Pteridaceae</taxon>
        <taxon>Parkerioideae</taxon>
        <taxon>Ceratopteris</taxon>
    </lineage>
</organism>
<sequence>MKCNACWREIEGRGIATTCGHIFCTDDAAKILSSDSTCPLCEQMLSKSLMKAVDLSPTDEWASMAMAGVPPHLIMKSAFKGISFWIGQKDVEAQLTMKKAMQLRQRFEQMQTKFQEKLEQLHGAYQKAVKRLQAVEQDRESLFKDKTELQEKYTEKSRQKRKLEEMYDNLRNELDNLKRSHAQAAHHKDSFQIQRAMKNMFSEPSGFEDPTTRPSPGVPSPLIAPVTPGQTDFWPATTSRPARNTSDLQSLFDISTIQQQAKPPRLPSNLLTRGTTSPSAVKPNSSTRLFTPGGNNPSNALRNLLLSPMKRPTSRIRTEFTS</sequence>
<evidence type="ECO:0000313" key="6">
    <source>
        <dbReference type="Proteomes" id="UP000825935"/>
    </source>
</evidence>
<reference evidence="5" key="1">
    <citation type="submission" date="2021-08" db="EMBL/GenBank/DDBJ databases">
        <title>WGS assembly of Ceratopteris richardii.</title>
        <authorList>
            <person name="Marchant D.B."/>
            <person name="Chen G."/>
            <person name="Jenkins J."/>
            <person name="Shu S."/>
            <person name="Leebens-Mack J."/>
            <person name="Grimwood J."/>
            <person name="Schmutz J."/>
            <person name="Soltis P."/>
            <person name="Soltis D."/>
            <person name="Chen Z.-H."/>
        </authorList>
    </citation>
    <scope>NUCLEOTIDE SEQUENCE</scope>
    <source>
        <strain evidence="5">Whitten #5841</strain>
        <tissue evidence="5">Leaf</tissue>
    </source>
</reference>
<dbReference type="OMA" id="DEMWPAR"/>
<protein>
    <recommendedName>
        <fullName evidence="4">RING-type domain-containing protein</fullName>
    </recommendedName>
</protein>
<keyword evidence="2" id="KW-0175">Coiled coil</keyword>
<accession>A0A8T2SAI4</accession>
<evidence type="ECO:0000256" key="3">
    <source>
        <dbReference type="SAM" id="MobiDB-lite"/>
    </source>
</evidence>
<evidence type="ECO:0000259" key="4">
    <source>
        <dbReference type="PROSITE" id="PS50089"/>
    </source>
</evidence>
<dbReference type="PROSITE" id="PS50089">
    <property type="entry name" value="ZF_RING_2"/>
    <property type="match status" value="1"/>
</dbReference>
<feature type="coiled-coil region" evidence="2">
    <location>
        <begin position="100"/>
        <end position="187"/>
    </location>
</feature>
<evidence type="ECO:0000256" key="1">
    <source>
        <dbReference type="PROSITE-ProRule" id="PRU00175"/>
    </source>
</evidence>
<keyword evidence="1" id="KW-0479">Metal-binding</keyword>
<dbReference type="InterPro" id="IPR001841">
    <property type="entry name" value="Znf_RING"/>
</dbReference>
<comment type="caution">
    <text evidence="5">The sequence shown here is derived from an EMBL/GenBank/DDBJ whole genome shotgun (WGS) entry which is preliminary data.</text>
</comment>
<keyword evidence="1" id="KW-0862">Zinc</keyword>
<dbReference type="Pfam" id="PF14634">
    <property type="entry name" value="zf-RING_5"/>
    <property type="match status" value="1"/>
</dbReference>
<dbReference type="GO" id="GO:0051026">
    <property type="term" value="P:chiasma assembly"/>
    <property type="evidence" value="ECO:0007669"/>
    <property type="project" value="TreeGrafter"/>
</dbReference>
<gene>
    <name evidence="5" type="ORF">KP509_21G004400</name>
</gene>
<evidence type="ECO:0000256" key="2">
    <source>
        <dbReference type="SAM" id="Coils"/>
    </source>
</evidence>
<proteinExistence type="predicted"/>
<dbReference type="SUPFAM" id="SSF57850">
    <property type="entry name" value="RING/U-box"/>
    <property type="match status" value="1"/>
</dbReference>
<dbReference type="Gene3D" id="3.30.40.10">
    <property type="entry name" value="Zinc/RING finger domain, C3HC4 (zinc finger)"/>
    <property type="match status" value="1"/>
</dbReference>
<dbReference type="PANTHER" id="PTHR47384:SF2">
    <property type="entry name" value="E3 UBIQUITIN-PROTEIN LIGASE CCNB1IP1 HOMOLOG"/>
    <property type="match status" value="1"/>
</dbReference>